<gene>
    <name evidence="2" type="ORF">Pmani_038371</name>
</gene>
<proteinExistence type="predicted"/>
<dbReference type="AlphaFoldDB" id="A0AAE1TME1"/>
<reference evidence="2" key="1">
    <citation type="submission" date="2023-11" db="EMBL/GenBank/DDBJ databases">
        <title>Genome assemblies of two species of porcelain crab, Petrolisthes cinctipes and Petrolisthes manimaculis (Anomura: Porcellanidae).</title>
        <authorList>
            <person name="Angst P."/>
        </authorList>
    </citation>
    <scope>NUCLEOTIDE SEQUENCE</scope>
    <source>
        <strain evidence="2">PB745_02</strain>
        <tissue evidence="2">Gill</tissue>
    </source>
</reference>
<comment type="caution">
    <text evidence="2">The sequence shown here is derived from an EMBL/GenBank/DDBJ whole genome shotgun (WGS) entry which is preliminary data.</text>
</comment>
<keyword evidence="3" id="KW-1185">Reference proteome</keyword>
<sequence length="384" mass="41920">MGGNRQYRCGVVGVVFVVDPGSVAGDAGGSIGVVKRRKGLKSGANRTDAASQWWRHCSGGPHDSSSKKPAVPRPCCLTLPSPWSLKEEEEEEEGGGEGGKKEEGKGREEKEGKEEEGKGREEKGGKKEEGKGREGGEDEKGVRKGEERRGTREEMRGANTNTTTTTNTNATINTNTTNTNTTNSTTNTTNNTNFTTNNTNSTTNNTNNTNNNTNSTINTYTNTNTNTNTEKRGKAMGTPRLIYQVDRLQYRPSGVHNQTRPHPPQAYLHISTNRNQIRIMTSVLGKSHHLQCVSLHLLDGGMRVYRNGNVKGTSGEVGCGQVPLLPTSATQLGVSHRRCRGVVWGVLARFTPRSMAELRHTFHYQFASVREGSEELNTIVQSHP</sequence>
<dbReference type="EMBL" id="JAWZYT010006220">
    <property type="protein sequence ID" value="KAK4288604.1"/>
    <property type="molecule type" value="Genomic_DNA"/>
</dbReference>
<evidence type="ECO:0000313" key="2">
    <source>
        <dbReference type="EMBL" id="KAK4288604.1"/>
    </source>
</evidence>
<evidence type="ECO:0000313" key="3">
    <source>
        <dbReference type="Proteomes" id="UP001292094"/>
    </source>
</evidence>
<accession>A0AAE1TME1</accession>
<feature type="compositionally biased region" description="Low complexity" evidence="1">
    <location>
        <begin position="157"/>
        <end position="217"/>
    </location>
</feature>
<organism evidence="2 3">
    <name type="scientific">Petrolisthes manimaculis</name>
    <dbReference type="NCBI Taxonomy" id="1843537"/>
    <lineage>
        <taxon>Eukaryota</taxon>
        <taxon>Metazoa</taxon>
        <taxon>Ecdysozoa</taxon>
        <taxon>Arthropoda</taxon>
        <taxon>Crustacea</taxon>
        <taxon>Multicrustacea</taxon>
        <taxon>Malacostraca</taxon>
        <taxon>Eumalacostraca</taxon>
        <taxon>Eucarida</taxon>
        <taxon>Decapoda</taxon>
        <taxon>Pleocyemata</taxon>
        <taxon>Anomura</taxon>
        <taxon>Galatheoidea</taxon>
        <taxon>Porcellanidae</taxon>
        <taxon>Petrolisthes</taxon>
    </lineage>
</organism>
<evidence type="ECO:0000256" key="1">
    <source>
        <dbReference type="SAM" id="MobiDB-lite"/>
    </source>
</evidence>
<protein>
    <submittedName>
        <fullName evidence="2">Uncharacterized protein</fullName>
    </submittedName>
</protein>
<dbReference type="Proteomes" id="UP001292094">
    <property type="component" value="Unassembled WGS sequence"/>
</dbReference>
<feature type="compositionally biased region" description="Basic and acidic residues" evidence="1">
    <location>
        <begin position="98"/>
        <end position="156"/>
    </location>
</feature>
<name>A0AAE1TME1_9EUCA</name>
<feature type="region of interest" description="Disordered" evidence="1">
    <location>
        <begin position="58"/>
        <end position="217"/>
    </location>
</feature>